<accession>F7D1T9</accession>
<reference evidence="11 12" key="1">
    <citation type="journal article" date="2008" name="Nature">
        <title>Genome analysis of the platypus reveals unique signatures of evolution.</title>
        <authorList>
            <person name="Warren W.C."/>
            <person name="Hillier L.W."/>
            <person name="Marshall Graves J.A."/>
            <person name="Birney E."/>
            <person name="Ponting C.P."/>
            <person name="Grutzner F."/>
            <person name="Belov K."/>
            <person name="Miller W."/>
            <person name="Clarke L."/>
            <person name="Chinwalla A.T."/>
            <person name="Yang S.P."/>
            <person name="Heger A."/>
            <person name="Locke D.P."/>
            <person name="Miethke P."/>
            <person name="Waters P.D."/>
            <person name="Veyrunes F."/>
            <person name="Fulton L."/>
            <person name="Fulton B."/>
            <person name="Graves T."/>
            <person name="Wallis J."/>
            <person name="Puente X.S."/>
            <person name="Lopez-Otin C."/>
            <person name="Ordonez G.R."/>
            <person name="Eichler E.E."/>
            <person name="Chen L."/>
            <person name="Cheng Z."/>
            <person name="Deakin J.E."/>
            <person name="Alsop A."/>
            <person name="Thompson K."/>
            <person name="Kirby P."/>
            <person name="Papenfuss A.T."/>
            <person name="Wakefield M.J."/>
            <person name="Olender T."/>
            <person name="Lancet D."/>
            <person name="Huttley G.A."/>
            <person name="Smit A.F."/>
            <person name="Pask A."/>
            <person name="Temple-Smith P."/>
            <person name="Batzer M.A."/>
            <person name="Walker J.A."/>
            <person name="Konkel M.K."/>
            <person name="Harris R.S."/>
            <person name="Whittington C.M."/>
            <person name="Wong E.S."/>
            <person name="Gemmell N.J."/>
            <person name="Buschiazzo E."/>
            <person name="Vargas Jentzsch I.M."/>
            <person name="Merkel A."/>
            <person name="Schmitz J."/>
            <person name="Zemann A."/>
            <person name="Churakov G."/>
            <person name="Kriegs J.O."/>
            <person name="Brosius J."/>
            <person name="Murchison E.P."/>
            <person name="Sachidanandam R."/>
            <person name="Smith C."/>
            <person name="Hannon G.J."/>
            <person name="Tsend-Ayush E."/>
            <person name="McMillan D."/>
            <person name="Attenborough R."/>
            <person name="Rens W."/>
            <person name="Ferguson-Smith M."/>
            <person name="Lefevre C.M."/>
            <person name="Sharp J.A."/>
            <person name="Nicholas K.R."/>
            <person name="Ray D.A."/>
            <person name="Kube M."/>
            <person name="Reinhardt R."/>
            <person name="Pringle T.H."/>
            <person name="Taylor J."/>
            <person name="Jones R.C."/>
            <person name="Nixon B."/>
            <person name="Dacheux J.L."/>
            <person name="Niwa H."/>
            <person name="Sekita Y."/>
            <person name="Huang X."/>
            <person name="Stark A."/>
            <person name="Kheradpour P."/>
            <person name="Kellis M."/>
            <person name="Flicek P."/>
            <person name="Chen Y."/>
            <person name="Webber C."/>
            <person name="Hardison R."/>
            <person name="Nelson J."/>
            <person name="Hallsworth-Pepin K."/>
            <person name="Delehaunty K."/>
            <person name="Markovic C."/>
            <person name="Minx P."/>
            <person name="Feng Y."/>
            <person name="Kremitzki C."/>
            <person name="Mitreva M."/>
            <person name="Glasscock J."/>
            <person name="Wylie T."/>
            <person name="Wohldmann P."/>
            <person name="Thiru P."/>
            <person name="Nhan M.N."/>
            <person name="Pohl C.S."/>
            <person name="Smith S.M."/>
            <person name="Hou S."/>
            <person name="Nefedov M."/>
            <person name="de Jong P.J."/>
            <person name="Renfree M.B."/>
            <person name="Mardis E.R."/>
            <person name="Wilson R.K."/>
        </authorList>
    </citation>
    <scope>NUCLEOTIDE SEQUENCE [LARGE SCALE GENOMIC DNA]</scope>
    <source>
        <strain evidence="11 12">Glennie</strain>
    </source>
</reference>
<dbReference type="GO" id="GO:0070124">
    <property type="term" value="P:mitochondrial translational initiation"/>
    <property type="evidence" value="ECO:0000318"/>
    <property type="project" value="GO_Central"/>
</dbReference>
<dbReference type="PANTHER" id="PTHR10938">
    <property type="entry name" value="TRANSLATION INITIATION FACTOR IF-3"/>
    <property type="match status" value="1"/>
</dbReference>
<dbReference type="PANTHER" id="PTHR10938:SF0">
    <property type="entry name" value="TRANSLATION INITIATION FACTOR IF-3, MITOCHONDRIAL"/>
    <property type="match status" value="1"/>
</dbReference>
<dbReference type="GO" id="GO:0005739">
    <property type="term" value="C:mitochondrion"/>
    <property type="evidence" value="ECO:0000318"/>
    <property type="project" value="GO_Central"/>
</dbReference>
<keyword evidence="12" id="KW-1185">Reference proteome</keyword>
<organism evidence="11 12">
    <name type="scientific">Ornithorhynchus anatinus</name>
    <name type="common">Duckbill platypus</name>
    <dbReference type="NCBI Taxonomy" id="9258"/>
    <lineage>
        <taxon>Eukaryota</taxon>
        <taxon>Metazoa</taxon>
        <taxon>Chordata</taxon>
        <taxon>Craniata</taxon>
        <taxon>Vertebrata</taxon>
        <taxon>Euteleostomi</taxon>
        <taxon>Mammalia</taxon>
        <taxon>Monotremata</taxon>
        <taxon>Ornithorhynchidae</taxon>
        <taxon>Ornithorhynchus</taxon>
    </lineage>
</organism>
<dbReference type="FunCoup" id="F7D1T9">
    <property type="interactions" value="548"/>
</dbReference>
<evidence type="ECO:0000256" key="9">
    <source>
        <dbReference type="SAM" id="MobiDB-lite"/>
    </source>
</evidence>
<dbReference type="SUPFAM" id="SSF54364">
    <property type="entry name" value="Translation initiation factor IF3, N-terminal domain"/>
    <property type="match status" value="1"/>
</dbReference>
<dbReference type="InterPro" id="IPR019814">
    <property type="entry name" value="Translation_initiation_fac_3_N"/>
</dbReference>
<comment type="similarity">
    <text evidence="2">Belongs to the IF-3 family.</text>
</comment>
<dbReference type="SUPFAM" id="SSF55200">
    <property type="entry name" value="Translation initiation factor IF3, C-terminal domain"/>
    <property type="match status" value="1"/>
</dbReference>
<dbReference type="NCBIfam" id="TIGR00168">
    <property type="entry name" value="infC"/>
    <property type="match status" value="1"/>
</dbReference>
<reference evidence="11" key="2">
    <citation type="submission" date="2025-08" db="UniProtKB">
        <authorList>
            <consortium name="Ensembl"/>
        </authorList>
    </citation>
    <scope>IDENTIFICATION</scope>
    <source>
        <strain evidence="11">Glennie</strain>
    </source>
</reference>
<dbReference type="InterPro" id="IPR001288">
    <property type="entry name" value="Translation_initiation_fac_3"/>
</dbReference>
<dbReference type="GO" id="GO:0032790">
    <property type="term" value="P:ribosome disassembly"/>
    <property type="evidence" value="ECO:0000318"/>
    <property type="project" value="GO_Central"/>
</dbReference>
<dbReference type="Gene3D" id="3.10.20.80">
    <property type="entry name" value="Translation initiation factor 3 (IF-3), N-terminal domain"/>
    <property type="match status" value="1"/>
</dbReference>
<dbReference type="FunFam" id="3.10.20.80:FF:000002">
    <property type="entry name" value="Mitochondrial translational initiation factor 3"/>
    <property type="match status" value="1"/>
</dbReference>
<evidence type="ECO:0000256" key="7">
    <source>
        <dbReference type="ARBA" id="ARBA00059316"/>
    </source>
</evidence>
<dbReference type="AlphaFoldDB" id="F7D1T9"/>
<dbReference type="FunFam" id="3.30.110.10:FF:000004">
    <property type="entry name" value="Translation initiation factor IF-3, mitochondrial"/>
    <property type="match status" value="1"/>
</dbReference>
<feature type="domain" description="Translation initiation factor 3 N-terminal" evidence="10">
    <location>
        <begin position="80"/>
        <end position="148"/>
    </location>
</feature>
<protein>
    <recommendedName>
        <fullName evidence="8">Translation initiation factor IF-3, mitochondrial</fullName>
    </recommendedName>
</protein>
<dbReference type="OMA" id="SAGCVRW"/>
<name>F7D1T9_ORNAN</name>
<evidence type="ECO:0000313" key="11">
    <source>
        <dbReference type="Ensembl" id="ENSOANP00000014419.2"/>
    </source>
</evidence>
<comment type="subcellular location">
    <subcellularLocation>
        <location evidence="1">Mitochondrion</location>
    </subcellularLocation>
</comment>
<dbReference type="Pfam" id="PF05198">
    <property type="entry name" value="IF3_N"/>
    <property type="match status" value="1"/>
</dbReference>
<evidence type="ECO:0000256" key="4">
    <source>
        <dbReference type="ARBA" id="ARBA00022917"/>
    </source>
</evidence>
<dbReference type="Ensembl" id="ENSOANT00000014422.2">
    <property type="protein sequence ID" value="ENSOANP00000014419.2"/>
    <property type="gene ID" value="ENSOANG00000009057.3"/>
</dbReference>
<dbReference type="InterPro" id="IPR036788">
    <property type="entry name" value="T_IF-3_C_sf"/>
</dbReference>
<reference evidence="11" key="3">
    <citation type="submission" date="2025-09" db="UniProtKB">
        <authorList>
            <consortium name="Ensembl"/>
        </authorList>
    </citation>
    <scope>IDENTIFICATION</scope>
    <source>
        <strain evidence="11">Glennie</strain>
    </source>
</reference>
<dbReference type="Gene3D" id="3.30.110.10">
    <property type="entry name" value="Translation initiation factor 3 (IF-3), C-terminal domain"/>
    <property type="match status" value="1"/>
</dbReference>
<sequence length="317" mass="35558">MAALCLQKLLPRAPKATIVHGGSRVGACVLQRLAPGPLWPVAWTPGAKPLLARPFCSTDEAVVEEPRGRKTPSKPTFSNVGRKIQHRILQVLDEQGEDLGAMHRADVIRLMEERGLRLVLLRPATEPPLYQLLTGSQIHEERLRLREKSKAKSQTGPTQLKELTFSSSITQHDLHTKTKQIQEWIEKKHQVRITIKKGKFVKEEEHNLEGLFDEILQAVPILTTFSSKPRVIKDGRVATCVLRAMSKREITEYKKTQEEKQDGQAGVFTQKRPQLLVKRKNVALEVKHGGVGSPAAFPRAAAHLPFCLVNFLMLLKA</sequence>
<dbReference type="GO" id="GO:0003743">
    <property type="term" value="F:translation initiation factor activity"/>
    <property type="evidence" value="ECO:0000318"/>
    <property type="project" value="GO_Central"/>
</dbReference>
<evidence type="ECO:0000256" key="8">
    <source>
        <dbReference type="ARBA" id="ARBA00073270"/>
    </source>
</evidence>
<dbReference type="Bgee" id="ENSOANG00000009057">
    <property type="expression patterns" value="Expressed in heart and 7 other cell types or tissues"/>
</dbReference>
<keyword evidence="4" id="KW-0648">Protein biosynthesis</keyword>
<feature type="region of interest" description="Disordered" evidence="9">
    <location>
        <begin position="146"/>
        <end position="166"/>
    </location>
</feature>
<evidence type="ECO:0000256" key="3">
    <source>
        <dbReference type="ARBA" id="ARBA00022540"/>
    </source>
</evidence>
<dbReference type="InParanoid" id="F7D1T9"/>
<dbReference type="Proteomes" id="UP000002279">
    <property type="component" value="Chromosome 20"/>
</dbReference>
<evidence type="ECO:0000256" key="1">
    <source>
        <dbReference type="ARBA" id="ARBA00004173"/>
    </source>
</evidence>
<dbReference type="GO" id="GO:0043022">
    <property type="term" value="F:ribosome binding"/>
    <property type="evidence" value="ECO:0000318"/>
    <property type="project" value="GO_Central"/>
</dbReference>
<evidence type="ECO:0000313" key="12">
    <source>
        <dbReference type="Proteomes" id="UP000002279"/>
    </source>
</evidence>
<comment type="function">
    <text evidence="7">IF-3 binds to the 28S ribosomal subunit and shifts the equilibrium between 55S ribosomes and their 39S and 28S subunits in favor of the free subunits, thus enhancing the availability of 28S subunits on which protein synthesis initiation begins.</text>
</comment>
<evidence type="ECO:0000256" key="2">
    <source>
        <dbReference type="ARBA" id="ARBA00005439"/>
    </source>
</evidence>
<dbReference type="InterPro" id="IPR036787">
    <property type="entry name" value="T_IF-3_N_sf"/>
</dbReference>
<dbReference type="GeneTree" id="ENSGT00390000014424"/>
<proteinExistence type="inferred from homology"/>
<evidence type="ECO:0000256" key="5">
    <source>
        <dbReference type="ARBA" id="ARBA00022946"/>
    </source>
</evidence>
<keyword evidence="3" id="KW-0396">Initiation factor</keyword>
<keyword evidence="6" id="KW-0496">Mitochondrion</keyword>
<keyword evidence="5" id="KW-0809">Transit peptide</keyword>
<evidence type="ECO:0000256" key="6">
    <source>
        <dbReference type="ARBA" id="ARBA00023128"/>
    </source>
</evidence>
<evidence type="ECO:0000259" key="10">
    <source>
        <dbReference type="Pfam" id="PF05198"/>
    </source>
</evidence>